<dbReference type="CDD" id="cd22554">
    <property type="entry name" value="Slr4-like"/>
    <property type="match status" value="1"/>
</dbReference>
<gene>
    <name evidence="2" type="ORF">B1199_11260</name>
</gene>
<dbReference type="OrthoDB" id="6401195at2"/>
<evidence type="ECO:0000313" key="3">
    <source>
        <dbReference type="Proteomes" id="UP000194841"/>
    </source>
</evidence>
<dbReference type="AlphaFoldDB" id="A0A244CQ63"/>
<feature type="chain" id="PRO_5012083088" description="EF-hand domain-containing protein" evidence="1">
    <location>
        <begin position="21"/>
        <end position="453"/>
    </location>
</feature>
<dbReference type="EMBL" id="MWPV01000003">
    <property type="protein sequence ID" value="OUL57636.1"/>
    <property type="molecule type" value="Genomic_DNA"/>
</dbReference>
<evidence type="ECO:0000313" key="2">
    <source>
        <dbReference type="EMBL" id="OUL57636.1"/>
    </source>
</evidence>
<keyword evidence="1" id="KW-0732">Signal</keyword>
<proteinExistence type="predicted"/>
<evidence type="ECO:0000256" key="1">
    <source>
        <dbReference type="SAM" id="SignalP"/>
    </source>
</evidence>
<protein>
    <recommendedName>
        <fullName evidence="4">EF-hand domain-containing protein</fullName>
    </recommendedName>
</protein>
<comment type="caution">
    <text evidence="2">The sequence shown here is derived from an EMBL/GenBank/DDBJ whole genome shotgun (WGS) entry which is preliminary data.</text>
</comment>
<dbReference type="Pfam" id="PF19526">
    <property type="entry name" value="Slr4"/>
    <property type="match status" value="1"/>
</dbReference>
<accession>A0A244CQ63</accession>
<evidence type="ECO:0008006" key="4">
    <source>
        <dbReference type="Google" id="ProtNLM"/>
    </source>
</evidence>
<name>A0A244CQ63_PSEDV</name>
<organism evidence="2 3">
    <name type="scientific">Pseudoalteromonas ulvae</name>
    <dbReference type="NCBI Taxonomy" id="107327"/>
    <lineage>
        <taxon>Bacteria</taxon>
        <taxon>Pseudomonadati</taxon>
        <taxon>Pseudomonadota</taxon>
        <taxon>Gammaproteobacteria</taxon>
        <taxon>Alteromonadales</taxon>
        <taxon>Pseudoalteromonadaceae</taxon>
        <taxon>Pseudoalteromonas</taxon>
    </lineage>
</organism>
<reference evidence="2" key="1">
    <citation type="submission" date="2017-02" db="EMBL/GenBank/DDBJ databases">
        <title>Pseudoalteromonas ulvae TC14 Genome.</title>
        <authorList>
            <person name="Molmeret M."/>
        </authorList>
    </citation>
    <scope>NUCLEOTIDE SEQUENCE [LARGE SCALE GENOMIC DNA]</scope>
    <source>
        <strain evidence="2">TC14</strain>
    </source>
</reference>
<dbReference type="Proteomes" id="UP000194841">
    <property type="component" value="Unassembled WGS sequence"/>
</dbReference>
<dbReference type="RefSeq" id="WP_086744222.1">
    <property type="nucleotide sequence ID" value="NZ_MWPV01000003.1"/>
</dbReference>
<keyword evidence="3" id="KW-1185">Reference proteome</keyword>
<sequence length="453" mass="46065">MFKKTLLALAVTAFAGAASAAPGVTVTSAVVALEGNAITSVGNSKVQDTDGSSVVIEASTAYIVNDLIYLTVSGATFDVTDTPAIVVTTVGTGDANFIDFADANTARFRVSTADWATGDTLTVSGFTLKTAGATKDTVIKFASKAVSVNPLIGDYDKATAKTAFTFAPQLVQTITPLNGEVSTAKGRAEFTSSANQDVLTVAYTNAHTAVDNLDITKITQVVKGNFSYVMDYDLAANGGDADGVLDAAELATAFTTTLGAAANGADNVVYTLNTAMTELTATHNVVGDVTTTQGVDASIAIELNNVGYSAGGSVIKAPQTFTIDTTVSNGTVSYVLPQQSAGAFTLDGSTDDIELMPFGSEYAQSITVANTGSVEGAITVTLKANGSTYTKTLDAVATANTVTNISLEVAAFAAASGVTGNAHVNVVVNAPAGNIGVKGVYYHKASADRVLTH</sequence>
<feature type="signal peptide" evidence="1">
    <location>
        <begin position="1"/>
        <end position="20"/>
    </location>
</feature>
<dbReference type="InterPro" id="IPR045689">
    <property type="entry name" value="Slr4"/>
</dbReference>